<evidence type="ECO:0000313" key="2">
    <source>
        <dbReference type="EMBL" id="RWR75738.1"/>
    </source>
</evidence>
<reference evidence="2 3" key="1">
    <citation type="journal article" date="2019" name="Nat. Plants">
        <title>Stout camphor tree genome fills gaps in understanding of flowering plant genome evolution.</title>
        <authorList>
            <person name="Chaw S.M."/>
            <person name="Liu Y.C."/>
            <person name="Wu Y.W."/>
            <person name="Wang H.Y."/>
            <person name="Lin C.I."/>
            <person name="Wu C.S."/>
            <person name="Ke H.M."/>
            <person name="Chang L.Y."/>
            <person name="Hsu C.Y."/>
            <person name="Yang H.T."/>
            <person name="Sudianto E."/>
            <person name="Hsu M.H."/>
            <person name="Wu K.P."/>
            <person name="Wang L.N."/>
            <person name="Leebens-Mack J.H."/>
            <person name="Tsai I.J."/>
        </authorList>
    </citation>
    <scope>NUCLEOTIDE SEQUENCE [LARGE SCALE GENOMIC DNA]</scope>
    <source>
        <strain evidence="3">cv. Chaw 1501</strain>
        <tissue evidence="2">Young leaves</tissue>
    </source>
</reference>
<dbReference type="GO" id="GO:0005506">
    <property type="term" value="F:iron ion binding"/>
    <property type="evidence" value="ECO:0007669"/>
    <property type="project" value="InterPro"/>
</dbReference>
<sequence length="108" mass="12370">MGLNGSLRLITCFSILYWMCPGKEFAKLQNLVFLHNLGKRFRWEAISPNEKILIDPMPSPQWKGFLFGFTDTIPNLVPIIISCYMSLPIPYNCPLKSLSQQTTNYSPL</sequence>
<dbReference type="GO" id="GO:0020037">
    <property type="term" value="F:heme binding"/>
    <property type="evidence" value="ECO:0007669"/>
    <property type="project" value="InterPro"/>
</dbReference>
<dbReference type="SUPFAM" id="SSF48264">
    <property type="entry name" value="Cytochrome P450"/>
    <property type="match status" value="1"/>
</dbReference>
<keyword evidence="3" id="KW-1185">Reference proteome</keyword>
<feature type="chain" id="PRO_5019457405" evidence="1">
    <location>
        <begin position="23"/>
        <end position="108"/>
    </location>
</feature>
<feature type="signal peptide" evidence="1">
    <location>
        <begin position="1"/>
        <end position="22"/>
    </location>
</feature>
<accession>A0A443NB68</accession>
<dbReference type="EMBL" id="QPKB01000002">
    <property type="protein sequence ID" value="RWR75738.1"/>
    <property type="molecule type" value="Genomic_DNA"/>
</dbReference>
<evidence type="ECO:0000256" key="1">
    <source>
        <dbReference type="SAM" id="SignalP"/>
    </source>
</evidence>
<gene>
    <name evidence="2" type="ORF">CKAN_00413600</name>
</gene>
<evidence type="ECO:0000313" key="3">
    <source>
        <dbReference type="Proteomes" id="UP000283530"/>
    </source>
</evidence>
<dbReference type="GO" id="GO:0016705">
    <property type="term" value="F:oxidoreductase activity, acting on paired donors, with incorporation or reduction of molecular oxygen"/>
    <property type="evidence" value="ECO:0007669"/>
    <property type="project" value="InterPro"/>
</dbReference>
<dbReference type="GO" id="GO:0004497">
    <property type="term" value="F:monooxygenase activity"/>
    <property type="evidence" value="ECO:0007669"/>
    <property type="project" value="InterPro"/>
</dbReference>
<comment type="caution">
    <text evidence="2">The sequence shown here is derived from an EMBL/GenBank/DDBJ whole genome shotgun (WGS) entry which is preliminary data.</text>
</comment>
<dbReference type="Proteomes" id="UP000283530">
    <property type="component" value="Unassembled WGS sequence"/>
</dbReference>
<organism evidence="2 3">
    <name type="scientific">Cinnamomum micranthum f. kanehirae</name>
    <dbReference type="NCBI Taxonomy" id="337451"/>
    <lineage>
        <taxon>Eukaryota</taxon>
        <taxon>Viridiplantae</taxon>
        <taxon>Streptophyta</taxon>
        <taxon>Embryophyta</taxon>
        <taxon>Tracheophyta</taxon>
        <taxon>Spermatophyta</taxon>
        <taxon>Magnoliopsida</taxon>
        <taxon>Magnoliidae</taxon>
        <taxon>Laurales</taxon>
        <taxon>Lauraceae</taxon>
        <taxon>Cinnamomum</taxon>
    </lineage>
</organism>
<dbReference type="AlphaFoldDB" id="A0A443NB68"/>
<name>A0A443NB68_9MAGN</name>
<dbReference type="InterPro" id="IPR036396">
    <property type="entry name" value="Cyt_P450_sf"/>
</dbReference>
<proteinExistence type="predicted"/>
<dbReference type="STRING" id="337451.A0A443NB68"/>
<protein>
    <submittedName>
        <fullName evidence="2">Beta-amyrin 28-oxidase-like protein</fullName>
    </submittedName>
</protein>
<keyword evidence="1" id="KW-0732">Signal</keyword>
<dbReference type="OrthoDB" id="3945418at2759"/>